<proteinExistence type="predicted"/>
<dbReference type="FunCoup" id="B4NPZ7">
    <property type="interactions" value="1365"/>
</dbReference>
<dbReference type="InterPro" id="IPR003107">
    <property type="entry name" value="HAT"/>
</dbReference>
<organism evidence="5 6">
    <name type="scientific">Drosophila willistoni</name>
    <name type="common">Fruit fly</name>
    <dbReference type="NCBI Taxonomy" id="7260"/>
    <lineage>
        <taxon>Eukaryota</taxon>
        <taxon>Metazoa</taxon>
        <taxon>Ecdysozoa</taxon>
        <taxon>Arthropoda</taxon>
        <taxon>Hexapoda</taxon>
        <taxon>Insecta</taxon>
        <taxon>Pterygota</taxon>
        <taxon>Neoptera</taxon>
        <taxon>Endopterygota</taxon>
        <taxon>Diptera</taxon>
        <taxon>Brachycera</taxon>
        <taxon>Muscomorpha</taxon>
        <taxon>Ephydroidea</taxon>
        <taxon>Drosophilidae</taxon>
        <taxon>Drosophila</taxon>
        <taxon>Sophophora</taxon>
    </lineage>
</organism>
<dbReference type="GO" id="GO:0005737">
    <property type="term" value="C:cytoplasm"/>
    <property type="evidence" value="ECO:0007669"/>
    <property type="project" value="TreeGrafter"/>
</dbReference>
<dbReference type="AlphaFoldDB" id="B4NPZ7"/>
<dbReference type="InParanoid" id="B4NPZ7"/>
<dbReference type="SUPFAM" id="SSF54928">
    <property type="entry name" value="RNA-binding domain, RBD"/>
    <property type="match status" value="1"/>
</dbReference>
<dbReference type="PROSITE" id="PS50102">
    <property type="entry name" value="RRM"/>
    <property type="match status" value="1"/>
</dbReference>
<dbReference type="Proteomes" id="UP000007798">
    <property type="component" value="Unassembled WGS sequence"/>
</dbReference>
<feature type="compositionally biased region" description="Low complexity" evidence="3">
    <location>
        <begin position="783"/>
        <end position="794"/>
    </location>
</feature>
<keyword evidence="1 2" id="KW-0694">RNA-binding</keyword>
<dbReference type="InterPro" id="IPR035979">
    <property type="entry name" value="RBD_domain_sf"/>
</dbReference>
<dbReference type="PANTHER" id="PTHR15481">
    <property type="entry name" value="RIBONUCLEIC ACID BINDING PROTEIN S1"/>
    <property type="match status" value="1"/>
</dbReference>
<dbReference type="SMART" id="SM00386">
    <property type="entry name" value="HAT"/>
    <property type="match status" value="3"/>
</dbReference>
<dbReference type="InterPro" id="IPR011990">
    <property type="entry name" value="TPR-like_helical_dom_sf"/>
</dbReference>
<dbReference type="PhylomeDB" id="B4NPZ7"/>
<feature type="compositionally biased region" description="Basic and acidic residues" evidence="3">
    <location>
        <begin position="796"/>
        <end position="806"/>
    </location>
</feature>
<dbReference type="InterPro" id="IPR000504">
    <property type="entry name" value="RRM_dom"/>
</dbReference>
<feature type="compositionally biased region" description="Pro residues" evidence="3">
    <location>
        <begin position="705"/>
        <end position="714"/>
    </location>
</feature>
<gene>
    <name evidence="5" type="primary">Dwil\GK16926</name>
    <name evidence="5" type="ORF">Dwil_GK16926</name>
</gene>
<sequence>MDCDQSEEEVQLKIAAAGESAPIPADADDNQTIEISSDSSNGPSDSDSDSDDDVGIIDDDTDEDGESPEEQDFEDTFEFLMTKPDKEFRHLVQLSEVAFKLNDLEKIDLMVVEFEKLAVIPGNIWIKYLKAWLVVTQTDEERRQFEDKCAKSLRSSYSIPLAEFIVDELVKLQKIENPLLWANLLADYGLERPDFIQKLHSLIKAANLTEEESTKINEQMQKHCPTWASPPEQVEIIINLIKSFIKHIEAFKPQYNNWNWAKVHSPFVEKADELPLNDGIQDGLCKLIFERCVAKFPTVDAVWMDYIHFVENENTDGEAGSKNPSEQVSTKKTARCSWGYLKASPLDLARRAVKCHPSIRTNHKFLNLMERSGYTPAQVESELKLLLARIQPEMNMTVELHLDYLAYLLRAKNVGEEEQANQVRAAFQSSWDILSDLYGDQADTSYEMLQLWAHVEYCLMASPAKAVEIWRQIMGYPGSSYRGQLWMSYAQMECEYNGVQSALVVLREAMGQPAMEDAHLVQELYRRYERIHGTYETIAECQSQKAPEPEWHTSRRRPRAEIYPAHRPKQQQQPRQPQVNPSKKPKKTPPEATPTPTAAPARSPVAAEAKQPKPQFGSNFKYSTNMETNKIFVKNLPSDCTKEQLTGIFKPFGTIKDVRLVFKFNKQFKGIAYIEYELPSEAQKAVTQRDGFSIGGQKINVAISNPPPKPPLNNPPALQSAPKRRVATSLIPTTLVRQEAKRRKQLDVEPEKSVPADCPPANGDSDQSRNGNNVSSAIESTSADAAVAPPATAPKSNDDFRKLFSI</sequence>
<feature type="compositionally biased region" description="Low complexity" evidence="3">
    <location>
        <begin position="34"/>
        <end position="45"/>
    </location>
</feature>
<accession>B4NPZ7</accession>
<dbReference type="GO" id="GO:0003723">
    <property type="term" value="F:RNA binding"/>
    <property type="evidence" value="ECO:0007669"/>
    <property type="project" value="UniProtKB-UniRule"/>
</dbReference>
<dbReference type="eggNOG" id="KOG0128">
    <property type="taxonomic scope" value="Eukaryota"/>
</dbReference>
<dbReference type="SMR" id="B4NPZ7"/>
<dbReference type="Pfam" id="PF05391">
    <property type="entry name" value="Lsm_interact"/>
    <property type="match status" value="1"/>
</dbReference>
<feature type="compositionally biased region" description="Low complexity" evidence="3">
    <location>
        <begin position="594"/>
        <end position="609"/>
    </location>
</feature>
<feature type="compositionally biased region" description="Polar residues" evidence="3">
    <location>
        <begin position="764"/>
        <end position="782"/>
    </location>
</feature>
<dbReference type="Gene3D" id="1.25.40.10">
    <property type="entry name" value="Tetratricopeptide repeat domain"/>
    <property type="match status" value="1"/>
</dbReference>
<dbReference type="InterPro" id="IPR012677">
    <property type="entry name" value="Nucleotide-bd_a/b_plait_sf"/>
</dbReference>
<evidence type="ECO:0000256" key="1">
    <source>
        <dbReference type="ARBA" id="ARBA00022884"/>
    </source>
</evidence>
<dbReference type="Gene3D" id="3.30.70.330">
    <property type="match status" value="1"/>
</dbReference>
<dbReference type="SMART" id="SM00360">
    <property type="entry name" value="RRM"/>
    <property type="match status" value="1"/>
</dbReference>
<dbReference type="EMBL" id="CH964291">
    <property type="protein sequence ID" value="EDW86222.1"/>
    <property type="molecule type" value="Genomic_DNA"/>
</dbReference>
<dbReference type="InterPro" id="IPR008669">
    <property type="entry name" value="LSM_interact"/>
</dbReference>
<dbReference type="OrthoDB" id="360390at2759"/>
<feature type="compositionally biased region" description="Acidic residues" evidence="3">
    <location>
        <begin position="46"/>
        <end position="72"/>
    </location>
</feature>
<feature type="compositionally biased region" description="Basic and acidic residues" evidence="3">
    <location>
        <begin position="745"/>
        <end position="754"/>
    </location>
</feature>
<evidence type="ECO:0000313" key="5">
    <source>
        <dbReference type="EMBL" id="EDW86222.1"/>
    </source>
</evidence>
<feature type="region of interest" description="Disordered" evidence="3">
    <location>
        <begin position="15"/>
        <end position="72"/>
    </location>
</feature>
<keyword evidence="6" id="KW-1185">Reference proteome</keyword>
<dbReference type="GO" id="GO:0005654">
    <property type="term" value="C:nucleoplasm"/>
    <property type="evidence" value="ECO:0007669"/>
    <property type="project" value="TreeGrafter"/>
</dbReference>
<dbReference type="STRING" id="7260.B4NPZ7"/>
<feature type="region of interest" description="Disordered" evidence="3">
    <location>
        <begin position="565"/>
        <end position="621"/>
    </location>
</feature>
<dbReference type="SUPFAM" id="SSF48452">
    <property type="entry name" value="TPR-like"/>
    <property type="match status" value="1"/>
</dbReference>
<name>B4NPZ7_DROWI</name>
<dbReference type="HOGENOM" id="CLU_361804_0_0_1"/>
<protein>
    <recommendedName>
        <fullName evidence="4">RRM domain-containing protein</fullName>
    </recommendedName>
</protein>
<dbReference type="GO" id="GO:0061574">
    <property type="term" value="C:ASAP complex"/>
    <property type="evidence" value="ECO:0007669"/>
    <property type="project" value="TreeGrafter"/>
</dbReference>
<evidence type="ECO:0000256" key="2">
    <source>
        <dbReference type="PROSITE-ProRule" id="PRU00176"/>
    </source>
</evidence>
<dbReference type="PANTHER" id="PTHR15481:SF0">
    <property type="entry name" value="LD23870P-RELATED"/>
    <property type="match status" value="1"/>
</dbReference>
<evidence type="ECO:0000259" key="4">
    <source>
        <dbReference type="PROSITE" id="PS50102"/>
    </source>
</evidence>
<dbReference type="Pfam" id="PF00076">
    <property type="entry name" value="RRM_1"/>
    <property type="match status" value="1"/>
</dbReference>
<feature type="region of interest" description="Disordered" evidence="3">
    <location>
        <begin position="698"/>
        <end position="724"/>
    </location>
</feature>
<feature type="compositionally biased region" description="Low complexity" evidence="3">
    <location>
        <begin position="570"/>
        <end position="582"/>
    </location>
</feature>
<feature type="domain" description="RRM" evidence="4">
    <location>
        <begin position="629"/>
        <end position="706"/>
    </location>
</feature>
<evidence type="ECO:0000313" key="6">
    <source>
        <dbReference type="Proteomes" id="UP000007798"/>
    </source>
</evidence>
<evidence type="ECO:0000256" key="3">
    <source>
        <dbReference type="SAM" id="MobiDB-lite"/>
    </source>
</evidence>
<dbReference type="OMA" id="PAHIWLK"/>
<dbReference type="KEGG" id="dwi:6653082"/>
<feature type="region of interest" description="Disordered" evidence="3">
    <location>
        <begin position="738"/>
        <end position="806"/>
    </location>
</feature>
<reference evidence="5 6" key="1">
    <citation type="journal article" date="2007" name="Nature">
        <title>Evolution of genes and genomes on the Drosophila phylogeny.</title>
        <authorList>
            <consortium name="Drosophila 12 Genomes Consortium"/>
            <person name="Clark A.G."/>
            <person name="Eisen M.B."/>
            <person name="Smith D.R."/>
            <person name="Bergman C.M."/>
            <person name="Oliver B."/>
            <person name="Markow T.A."/>
            <person name="Kaufman T.C."/>
            <person name="Kellis M."/>
            <person name="Gelbart W."/>
            <person name="Iyer V.N."/>
            <person name="Pollard D.A."/>
            <person name="Sackton T.B."/>
            <person name="Larracuente A.M."/>
            <person name="Singh N.D."/>
            <person name="Abad J.P."/>
            <person name="Abt D.N."/>
            <person name="Adryan B."/>
            <person name="Aguade M."/>
            <person name="Akashi H."/>
            <person name="Anderson W.W."/>
            <person name="Aquadro C.F."/>
            <person name="Ardell D.H."/>
            <person name="Arguello R."/>
            <person name="Artieri C.G."/>
            <person name="Barbash D.A."/>
            <person name="Barker D."/>
            <person name="Barsanti P."/>
            <person name="Batterham P."/>
            <person name="Batzoglou S."/>
            <person name="Begun D."/>
            <person name="Bhutkar A."/>
            <person name="Blanco E."/>
            <person name="Bosak S.A."/>
            <person name="Bradley R.K."/>
            <person name="Brand A.D."/>
            <person name="Brent M.R."/>
            <person name="Brooks A.N."/>
            <person name="Brown R.H."/>
            <person name="Butlin R.K."/>
            <person name="Caggese C."/>
            <person name="Calvi B.R."/>
            <person name="Bernardo de Carvalho A."/>
            <person name="Caspi A."/>
            <person name="Castrezana S."/>
            <person name="Celniker S.E."/>
            <person name="Chang J.L."/>
            <person name="Chapple C."/>
            <person name="Chatterji S."/>
            <person name="Chinwalla A."/>
            <person name="Civetta A."/>
            <person name="Clifton S.W."/>
            <person name="Comeron J.M."/>
            <person name="Costello J.C."/>
            <person name="Coyne J.A."/>
            <person name="Daub J."/>
            <person name="David R.G."/>
            <person name="Delcher A.L."/>
            <person name="Delehaunty K."/>
            <person name="Do C.B."/>
            <person name="Ebling H."/>
            <person name="Edwards K."/>
            <person name="Eickbush T."/>
            <person name="Evans J.D."/>
            <person name="Filipski A."/>
            <person name="Findeiss S."/>
            <person name="Freyhult E."/>
            <person name="Fulton L."/>
            <person name="Fulton R."/>
            <person name="Garcia A.C."/>
            <person name="Gardiner A."/>
            <person name="Garfield D.A."/>
            <person name="Garvin B.E."/>
            <person name="Gibson G."/>
            <person name="Gilbert D."/>
            <person name="Gnerre S."/>
            <person name="Godfrey J."/>
            <person name="Good R."/>
            <person name="Gotea V."/>
            <person name="Gravely B."/>
            <person name="Greenberg A.J."/>
            <person name="Griffiths-Jones S."/>
            <person name="Gross S."/>
            <person name="Guigo R."/>
            <person name="Gustafson E.A."/>
            <person name="Haerty W."/>
            <person name="Hahn M.W."/>
            <person name="Halligan D.L."/>
            <person name="Halpern A.L."/>
            <person name="Halter G.M."/>
            <person name="Han M.V."/>
            <person name="Heger A."/>
            <person name="Hillier L."/>
            <person name="Hinrichs A.S."/>
            <person name="Holmes I."/>
            <person name="Hoskins R.A."/>
            <person name="Hubisz M.J."/>
            <person name="Hultmark D."/>
            <person name="Huntley M.A."/>
            <person name="Jaffe D.B."/>
            <person name="Jagadeeshan S."/>
            <person name="Jeck W.R."/>
            <person name="Johnson J."/>
            <person name="Jones C.D."/>
            <person name="Jordan W.C."/>
            <person name="Karpen G.H."/>
            <person name="Kataoka E."/>
            <person name="Keightley P.D."/>
            <person name="Kheradpour P."/>
            <person name="Kirkness E.F."/>
            <person name="Koerich L.B."/>
            <person name="Kristiansen K."/>
            <person name="Kudrna D."/>
            <person name="Kulathinal R.J."/>
            <person name="Kumar S."/>
            <person name="Kwok R."/>
            <person name="Lander E."/>
            <person name="Langley C.H."/>
            <person name="Lapoint R."/>
            <person name="Lazzaro B.P."/>
            <person name="Lee S.J."/>
            <person name="Levesque L."/>
            <person name="Li R."/>
            <person name="Lin C.F."/>
            <person name="Lin M.F."/>
            <person name="Lindblad-Toh K."/>
            <person name="Llopart A."/>
            <person name="Long M."/>
            <person name="Low L."/>
            <person name="Lozovsky E."/>
            <person name="Lu J."/>
            <person name="Luo M."/>
            <person name="Machado C.A."/>
            <person name="Makalowski W."/>
            <person name="Marzo M."/>
            <person name="Matsuda M."/>
            <person name="Matzkin L."/>
            <person name="McAllister B."/>
            <person name="McBride C.S."/>
            <person name="McKernan B."/>
            <person name="McKernan K."/>
            <person name="Mendez-Lago M."/>
            <person name="Minx P."/>
            <person name="Mollenhauer M.U."/>
            <person name="Montooth K."/>
            <person name="Mount S.M."/>
            <person name="Mu X."/>
            <person name="Myers E."/>
            <person name="Negre B."/>
            <person name="Newfeld S."/>
            <person name="Nielsen R."/>
            <person name="Noor M.A."/>
            <person name="O'Grady P."/>
            <person name="Pachter L."/>
            <person name="Papaceit M."/>
            <person name="Parisi M.J."/>
            <person name="Parisi M."/>
            <person name="Parts L."/>
            <person name="Pedersen J.S."/>
            <person name="Pesole G."/>
            <person name="Phillippy A.M."/>
            <person name="Ponting C.P."/>
            <person name="Pop M."/>
            <person name="Porcelli D."/>
            <person name="Powell J.R."/>
            <person name="Prohaska S."/>
            <person name="Pruitt K."/>
            <person name="Puig M."/>
            <person name="Quesneville H."/>
            <person name="Ram K.R."/>
            <person name="Rand D."/>
            <person name="Rasmussen M.D."/>
            <person name="Reed L.K."/>
            <person name="Reenan R."/>
            <person name="Reily A."/>
            <person name="Remington K.A."/>
            <person name="Rieger T.T."/>
            <person name="Ritchie M.G."/>
            <person name="Robin C."/>
            <person name="Rogers Y.H."/>
            <person name="Rohde C."/>
            <person name="Rozas J."/>
            <person name="Rubenfield M.J."/>
            <person name="Ruiz A."/>
            <person name="Russo S."/>
            <person name="Salzberg S.L."/>
            <person name="Sanchez-Gracia A."/>
            <person name="Saranga D.J."/>
            <person name="Sato H."/>
            <person name="Schaeffer S.W."/>
            <person name="Schatz M.C."/>
            <person name="Schlenke T."/>
            <person name="Schwartz R."/>
            <person name="Segarra C."/>
            <person name="Singh R.S."/>
            <person name="Sirot L."/>
            <person name="Sirota M."/>
            <person name="Sisneros N.B."/>
            <person name="Smith C.D."/>
            <person name="Smith T.F."/>
            <person name="Spieth J."/>
            <person name="Stage D.E."/>
            <person name="Stark A."/>
            <person name="Stephan W."/>
            <person name="Strausberg R.L."/>
            <person name="Strempel S."/>
            <person name="Sturgill D."/>
            <person name="Sutton G."/>
            <person name="Sutton G.G."/>
            <person name="Tao W."/>
            <person name="Teichmann S."/>
            <person name="Tobari Y.N."/>
            <person name="Tomimura Y."/>
            <person name="Tsolas J.M."/>
            <person name="Valente V.L."/>
            <person name="Venter E."/>
            <person name="Venter J.C."/>
            <person name="Vicario S."/>
            <person name="Vieira F.G."/>
            <person name="Vilella A.J."/>
            <person name="Villasante A."/>
            <person name="Walenz B."/>
            <person name="Wang J."/>
            <person name="Wasserman M."/>
            <person name="Watts T."/>
            <person name="Wilson D."/>
            <person name="Wilson R.K."/>
            <person name="Wing R.A."/>
            <person name="Wolfner M.F."/>
            <person name="Wong A."/>
            <person name="Wong G.K."/>
            <person name="Wu C.I."/>
            <person name="Wu G."/>
            <person name="Yamamoto D."/>
            <person name="Yang H.P."/>
            <person name="Yang S.P."/>
            <person name="Yorke J.A."/>
            <person name="Yoshida K."/>
            <person name="Zdobnov E."/>
            <person name="Zhang P."/>
            <person name="Zhang Y."/>
            <person name="Zimin A.V."/>
            <person name="Baldwin J."/>
            <person name="Abdouelleil A."/>
            <person name="Abdulkadir J."/>
            <person name="Abebe A."/>
            <person name="Abera B."/>
            <person name="Abreu J."/>
            <person name="Acer S.C."/>
            <person name="Aftuck L."/>
            <person name="Alexander A."/>
            <person name="An P."/>
            <person name="Anderson E."/>
            <person name="Anderson S."/>
            <person name="Arachi H."/>
            <person name="Azer M."/>
            <person name="Bachantsang P."/>
            <person name="Barry A."/>
            <person name="Bayul T."/>
            <person name="Berlin A."/>
            <person name="Bessette D."/>
            <person name="Bloom T."/>
            <person name="Blye J."/>
            <person name="Boguslavskiy L."/>
            <person name="Bonnet C."/>
            <person name="Boukhgalter B."/>
            <person name="Bourzgui I."/>
            <person name="Brown A."/>
            <person name="Cahill P."/>
            <person name="Channer S."/>
            <person name="Cheshatsang Y."/>
            <person name="Chuda L."/>
            <person name="Citroen M."/>
            <person name="Collymore A."/>
            <person name="Cooke P."/>
            <person name="Costello M."/>
            <person name="D'Aco K."/>
            <person name="Daza R."/>
            <person name="De Haan G."/>
            <person name="DeGray S."/>
            <person name="DeMaso C."/>
            <person name="Dhargay N."/>
            <person name="Dooley K."/>
            <person name="Dooley E."/>
            <person name="Doricent M."/>
            <person name="Dorje P."/>
            <person name="Dorjee K."/>
            <person name="Dupes A."/>
            <person name="Elong R."/>
            <person name="Falk J."/>
            <person name="Farina A."/>
            <person name="Faro S."/>
            <person name="Ferguson D."/>
            <person name="Fisher S."/>
            <person name="Foley C.D."/>
            <person name="Franke A."/>
            <person name="Friedrich D."/>
            <person name="Gadbois L."/>
            <person name="Gearin G."/>
            <person name="Gearin C.R."/>
            <person name="Giannoukos G."/>
            <person name="Goode T."/>
            <person name="Graham J."/>
            <person name="Grandbois E."/>
            <person name="Grewal S."/>
            <person name="Gyaltsen K."/>
            <person name="Hafez N."/>
            <person name="Hagos B."/>
            <person name="Hall J."/>
            <person name="Henson C."/>
            <person name="Hollinger A."/>
            <person name="Honan T."/>
            <person name="Huard M.D."/>
            <person name="Hughes L."/>
            <person name="Hurhula B."/>
            <person name="Husby M.E."/>
            <person name="Kamat A."/>
            <person name="Kanga B."/>
            <person name="Kashin S."/>
            <person name="Khazanovich D."/>
            <person name="Kisner P."/>
            <person name="Lance K."/>
            <person name="Lara M."/>
            <person name="Lee W."/>
            <person name="Lennon N."/>
            <person name="Letendre F."/>
            <person name="LeVine R."/>
            <person name="Lipovsky A."/>
            <person name="Liu X."/>
            <person name="Liu J."/>
            <person name="Liu S."/>
            <person name="Lokyitsang T."/>
            <person name="Lokyitsang Y."/>
            <person name="Lubonja R."/>
            <person name="Lui A."/>
            <person name="MacDonald P."/>
            <person name="Magnisalis V."/>
            <person name="Maru K."/>
            <person name="Matthews C."/>
            <person name="McCusker W."/>
            <person name="McDonough S."/>
            <person name="Mehta T."/>
            <person name="Meldrim J."/>
            <person name="Meneus L."/>
            <person name="Mihai O."/>
            <person name="Mihalev A."/>
            <person name="Mihova T."/>
            <person name="Mittelman R."/>
            <person name="Mlenga V."/>
            <person name="Montmayeur A."/>
            <person name="Mulrain L."/>
            <person name="Navidi A."/>
            <person name="Naylor J."/>
            <person name="Negash T."/>
            <person name="Nguyen T."/>
            <person name="Nguyen N."/>
            <person name="Nicol R."/>
            <person name="Norbu C."/>
            <person name="Norbu N."/>
            <person name="Novod N."/>
            <person name="O'Neill B."/>
            <person name="Osman S."/>
            <person name="Markiewicz E."/>
            <person name="Oyono O.L."/>
            <person name="Patti C."/>
            <person name="Phunkhang P."/>
            <person name="Pierre F."/>
            <person name="Priest M."/>
            <person name="Raghuraman S."/>
            <person name="Rege F."/>
            <person name="Reyes R."/>
            <person name="Rise C."/>
            <person name="Rogov P."/>
            <person name="Ross K."/>
            <person name="Ryan E."/>
            <person name="Settipalli S."/>
            <person name="Shea T."/>
            <person name="Sherpa N."/>
            <person name="Shi L."/>
            <person name="Shih D."/>
            <person name="Sparrow T."/>
            <person name="Spaulding J."/>
            <person name="Stalker J."/>
            <person name="Stange-Thomann N."/>
            <person name="Stavropoulos S."/>
            <person name="Stone C."/>
            <person name="Strader C."/>
            <person name="Tesfaye S."/>
            <person name="Thomson T."/>
            <person name="Thoulutsang Y."/>
            <person name="Thoulutsang D."/>
            <person name="Topham K."/>
            <person name="Topping I."/>
            <person name="Tsamla T."/>
            <person name="Vassiliev H."/>
            <person name="Vo A."/>
            <person name="Wangchuk T."/>
            <person name="Wangdi T."/>
            <person name="Weiand M."/>
            <person name="Wilkinson J."/>
            <person name="Wilson A."/>
            <person name="Yadav S."/>
            <person name="Young G."/>
            <person name="Yu Q."/>
            <person name="Zembek L."/>
            <person name="Zhong D."/>
            <person name="Zimmer A."/>
            <person name="Zwirko Z."/>
            <person name="Jaffe D.B."/>
            <person name="Alvarez P."/>
            <person name="Brockman W."/>
            <person name="Butler J."/>
            <person name="Chin C."/>
            <person name="Gnerre S."/>
            <person name="Grabherr M."/>
            <person name="Kleber M."/>
            <person name="Mauceli E."/>
            <person name="MacCallum I."/>
        </authorList>
    </citation>
    <scope>NUCLEOTIDE SEQUENCE [LARGE SCALE GENOMIC DNA]</scope>
    <source>
        <strain evidence="6">Tucson 14030-0811.24</strain>
    </source>
</reference>
<dbReference type="GO" id="GO:0000398">
    <property type="term" value="P:mRNA splicing, via spliceosome"/>
    <property type="evidence" value="ECO:0007669"/>
    <property type="project" value="TreeGrafter"/>
</dbReference>